<protein>
    <submittedName>
        <fullName evidence="6">Restriction modification system DNA specificity domain</fullName>
    </submittedName>
</protein>
<dbReference type="PANTHER" id="PTHR43140:SF1">
    <property type="entry name" value="TYPE I RESTRICTION ENZYME ECOKI SPECIFICITY SUBUNIT"/>
    <property type="match status" value="1"/>
</dbReference>
<reference evidence="6 7" key="1">
    <citation type="journal article" date="2011" name="Appl. Environ. Microbiol.">
        <title>Contribution of a Sodium Ion Gradient to Energy Conservation during Fermentation in the Cyanobacterium Arthrospira (Spirulina) maxima CS-328.</title>
        <authorList>
            <person name="Carrieri D."/>
            <person name="Ananyev G."/>
            <person name="Lenz O."/>
            <person name="Bryant D.A."/>
            <person name="Dismukes G.C."/>
        </authorList>
    </citation>
    <scope>NUCLEOTIDE SEQUENCE [LARGE SCALE GENOMIC DNA]</scope>
    <source>
        <strain evidence="6 7">CS-328</strain>
    </source>
</reference>
<dbReference type="GO" id="GO:0003677">
    <property type="term" value="F:DNA binding"/>
    <property type="evidence" value="ECO:0007669"/>
    <property type="project" value="UniProtKB-KW"/>
</dbReference>
<evidence type="ECO:0000313" key="7">
    <source>
        <dbReference type="Proteomes" id="UP000004061"/>
    </source>
</evidence>
<gene>
    <name evidence="6" type="ORF">AmaxDRAFT_1090</name>
</gene>
<evidence type="ECO:0000313" key="6">
    <source>
        <dbReference type="EMBL" id="EDZ96053.1"/>
    </source>
</evidence>
<keyword evidence="3" id="KW-0238">DNA-binding</keyword>
<dbReference type="PANTHER" id="PTHR43140">
    <property type="entry name" value="TYPE-1 RESTRICTION ENZYME ECOKI SPECIFICITY PROTEIN"/>
    <property type="match status" value="1"/>
</dbReference>
<dbReference type="CDD" id="cd17270">
    <property type="entry name" value="RMtype1_S_Sba223ORF3470P-TRD1-CR1_like"/>
    <property type="match status" value="1"/>
</dbReference>
<evidence type="ECO:0000259" key="5">
    <source>
        <dbReference type="Pfam" id="PF01420"/>
    </source>
</evidence>
<organism evidence="6 7">
    <name type="scientific">Limnospira maxima CS-328</name>
    <dbReference type="NCBI Taxonomy" id="513049"/>
    <lineage>
        <taxon>Bacteria</taxon>
        <taxon>Bacillati</taxon>
        <taxon>Cyanobacteriota</taxon>
        <taxon>Cyanophyceae</taxon>
        <taxon>Oscillatoriophycideae</taxon>
        <taxon>Oscillatoriales</taxon>
        <taxon>Sirenicapillariaceae</taxon>
        <taxon>Limnospira</taxon>
    </lineage>
</organism>
<feature type="domain" description="Type I restriction modification DNA specificity" evidence="5">
    <location>
        <begin position="210"/>
        <end position="385"/>
    </location>
</feature>
<proteinExistence type="inferred from homology"/>
<dbReference type="InterPro" id="IPR000055">
    <property type="entry name" value="Restrct_endonuc_typeI_TRD"/>
</dbReference>
<dbReference type="RefSeq" id="WP_006668485.1">
    <property type="nucleotide sequence ID" value="NZ_ABYK01000006.1"/>
</dbReference>
<dbReference type="GO" id="GO:0009307">
    <property type="term" value="P:DNA restriction-modification system"/>
    <property type="evidence" value="ECO:0007669"/>
    <property type="project" value="UniProtKB-KW"/>
</dbReference>
<dbReference type="Gene3D" id="3.90.220.20">
    <property type="entry name" value="DNA methylase specificity domains"/>
    <property type="match status" value="2"/>
</dbReference>
<name>B5VX48_LIMMA</name>
<evidence type="ECO:0000256" key="2">
    <source>
        <dbReference type="ARBA" id="ARBA00022747"/>
    </source>
</evidence>
<dbReference type="Pfam" id="PF01420">
    <property type="entry name" value="Methylase_S"/>
    <property type="match status" value="2"/>
</dbReference>
<dbReference type="CDD" id="cd17254">
    <property type="entry name" value="RMtype1_S_FclI-TRD1-CR1_like"/>
    <property type="match status" value="1"/>
</dbReference>
<accession>B5VX48</accession>
<feature type="domain" description="Type I restriction modification DNA specificity" evidence="5">
    <location>
        <begin position="14"/>
        <end position="186"/>
    </location>
</feature>
<dbReference type="AlphaFoldDB" id="B5VX48"/>
<dbReference type="Proteomes" id="UP000004061">
    <property type="component" value="Unassembled WGS sequence"/>
</dbReference>
<evidence type="ECO:0000256" key="4">
    <source>
        <dbReference type="ARBA" id="ARBA00038652"/>
    </source>
</evidence>
<sequence>MSFLERLLDGAAVEWKPLGKVCRFINGKAYKQAELLEQGKYPVLRVGNFFTNSNWYYSNLELEEDKYCDRGDLLYAWSASFGPRIWDGDKVIYHYHIWKVVPDAKSIDKKYLYYLLDWDTKALKEEHGTGSTMMHVSKGSIEKRLVPIPCPDNPDRSLAIQAEIVRILDTFTALTAELTAELSAELSDRQKQYNYYRDRLLTFEKGEAEWKTLGEIVTFRRGSFPQPYGNSGWYDGEGSMPFVQVADVSDFGFTLIKETKQRISKLAQPKSVFVKAGTVIVTLQGTIGRVAITQYDCYVDRTLAIFTGYKENINKKYFAYQLKNKFDIEKEYARGSTLKTITKEEFSNFEIPIPPLAEQARIVAILDKFDTLTTSIREGLPREIELRQQQYEYYRDLLLTFPKTEA</sequence>
<evidence type="ECO:0000256" key="3">
    <source>
        <dbReference type="ARBA" id="ARBA00023125"/>
    </source>
</evidence>
<dbReference type="REBASE" id="26712">
    <property type="entry name" value="S.AmaCSORF1092P"/>
</dbReference>
<comment type="similarity">
    <text evidence="1">Belongs to the type-I restriction system S methylase family.</text>
</comment>
<dbReference type="EMBL" id="ABYK01000006">
    <property type="protein sequence ID" value="EDZ96053.1"/>
    <property type="molecule type" value="Genomic_DNA"/>
</dbReference>
<comment type="caution">
    <text evidence="6">The sequence shown here is derived from an EMBL/GenBank/DDBJ whole genome shotgun (WGS) entry which is preliminary data.</text>
</comment>
<evidence type="ECO:0000256" key="1">
    <source>
        <dbReference type="ARBA" id="ARBA00010923"/>
    </source>
</evidence>
<comment type="subunit">
    <text evidence="4">The methyltransferase is composed of M and S polypeptides.</text>
</comment>
<dbReference type="InterPro" id="IPR051212">
    <property type="entry name" value="Type-I_RE_S_subunit"/>
</dbReference>
<keyword evidence="7" id="KW-1185">Reference proteome</keyword>
<dbReference type="InterPro" id="IPR044946">
    <property type="entry name" value="Restrct_endonuc_typeI_TRD_sf"/>
</dbReference>
<dbReference type="SUPFAM" id="SSF116734">
    <property type="entry name" value="DNA methylase specificity domain"/>
    <property type="match status" value="2"/>
</dbReference>
<keyword evidence="2" id="KW-0680">Restriction system</keyword>